<proteinExistence type="predicted"/>
<dbReference type="PANTHER" id="PTHR19924">
    <property type="entry name" value="UTP15 U3 SMALL NUCLEOLAR RNA-ASSOCIATED PROTEIN 15 FAMILY MEMBER"/>
    <property type="match status" value="1"/>
</dbReference>
<evidence type="ECO:0000256" key="3">
    <source>
        <dbReference type="ARBA" id="ARBA00022574"/>
    </source>
</evidence>
<dbReference type="InterPro" id="IPR001680">
    <property type="entry name" value="WD40_rpt"/>
</dbReference>
<dbReference type="Pfam" id="PF00400">
    <property type="entry name" value="WD40"/>
    <property type="match status" value="3"/>
</dbReference>
<dbReference type="InterPro" id="IPR018983">
    <property type="entry name" value="U3_snoRNA-assocProt_15_C"/>
</dbReference>
<dbReference type="VEuPathDB" id="FungiDB:RhiirFUN_014336"/>
<dbReference type="SMART" id="SM00320">
    <property type="entry name" value="WD40"/>
    <property type="match status" value="7"/>
</dbReference>
<dbReference type="OrthoDB" id="431715at2759"/>
<dbReference type="CDD" id="cd00200">
    <property type="entry name" value="WD40"/>
    <property type="match status" value="1"/>
</dbReference>
<protein>
    <recommendedName>
        <fullName evidence="7">U3 small nucleolar RNA-associated protein 15 C-terminal domain-containing protein</fullName>
    </recommendedName>
</protein>
<sequence length="525" mass="58761">MAAPYKKLSIRKFAKPVDSNTNESRYWKGFKTKVKLKEIASVTSICFSPLAPYNFAVTSSTHVQVYSSKNYQVTKSISRFNDIAYSGNIRNDSKLLVAGDATGLIQIFDINSRAILRTMKGHKLPVQITKFAPVKTQILSCSDDKTVKIWDISGQEPVSVLEGHQDYVRAGLISNDNPHLVLSGSYDQTVKLWDLRTNTCTMTLTHEMPVEEVLIFPSGGTVISAGGPIIKVWDINGGSRVVHSISNHQKTVTSMCFNSIHSRLLTGSLDHHVKVYDTKNFEVVHDLTYSDPILSLAISPDETHIVAGMTSGSLTVRIRNVKTASNHEKKQPKPGTYQYFIRGFNHSGNKDDHVIEAKRKERLAKYDKYLKNFQYSNALDAVLRPNTLPVLTVSLIQELILRDALAIAIAGRDETSLAPLIKFVNTWITDPKYTSLMIDVSQVILGLYSPVIGQSSEITKLINILHQKVKNEISLQKEIAKVIVYKNNEDISQYCREGFIFCLNSIAVSKVEVYIFYISKISILK</sequence>
<keyword evidence="5" id="KW-0539">Nucleus</keyword>
<evidence type="ECO:0000256" key="2">
    <source>
        <dbReference type="ARBA" id="ARBA00022552"/>
    </source>
</evidence>
<dbReference type="EMBL" id="CAGKOT010000043">
    <property type="protein sequence ID" value="CAB5380741.1"/>
    <property type="molecule type" value="Genomic_DNA"/>
</dbReference>
<evidence type="ECO:0000259" key="7">
    <source>
        <dbReference type="Pfam" id="PF09384"/>
    </source>
</evidence>
<feature type="repeat" description="WD" evidence="6">
    <location>
        <begin position="245"/>
        <end position="286"/>
    </location>
</feature>
<dbReference type="GO" id="GO:0005730">
    <property type="term" value="C:nucleolus"/>
    <property type="evidence" value="ECO:0007669"/>
    <property type="project" value="InterPro"/>
</dbReference>
<comment type="subcellular location">
    <subcellularLocation>
        <location evidence="1">Nucleus</location>
    </subcellularLocation>
</comment>
<keyword evidence="3 6" id="KW-0853">WD repeat</keyword>
<evidence type="ECO:0000256" key="1">
    <source>
        <dbReference type="ARBA" id="ARBA00004123"/>
    </source>
</evidence>
<dbReference type="GO" id="GO:0006364">
    <property type="term" value="P:rRNA processing"/>
    <property type="evidence" value="ECO:0007669"/>
    <property type="project" value="UniProtKB-KW"/>
</dbReference>
<comment type="caution">
    <text evidence="8">The sequence shown here is derived from an EMBL/GenBank/DDBJ whole genome shotgun (WGS) entry which is preliminary data.</text>
</comment>
<dbReference type="Pfam" id="PF09384">
    <property type="entry name" value="UTP15_C"/>
    <property type="match status" value="1"/>
</dbReference>
<reference evidence="8" key="1">
    <citation type="submission" date="2020-05" db="EMBL/GenBank/DDBJ databases">
        <authorList>
            <person name="Rincon C."/>
            <person name="Sanders R I."/>
            <person name="Robbins C."/>
            <person name="Chaturvedi A."/>
        </authorList>
    </citation>
    <scope>NUCLEOTIDE SEQUENCE</scope>
    <source>
        <strain evidence="8">CHB12</strain>
    </source>
</reference>
<accession>A0A916EGJ5</accession>
<evidence type="ECO:0000256" key="4">
    <source>
        <dbReference type="ARBA" id="ARBA00022737"/>
    </source>
</evidence>
<feature type="repeat" description="WD" evidence="6">
    <location>
        <begin position="119"/>
        <end position="160"/>
    </location>
</feature>
<evidence type="ECO:0000256" key="5">
    <source>
        <dbReference type="ARBA" id="ARBA00023242"/>
    </source>
</evidence>
<dbReference type="AlphaFoldDB" id="A0A916EGJ5"/>
<dbReference type="PANTHER" id="PTHR19924:SF26">
    <property type="entry name" value="U3 SMALL NUCLEOLAR RNA-ASSOCIATED PROTEIN 15 HOMOLOG"/>
    <property type="match status" value="1"/>
</dbReference>
<evidence type="ECO:0000256" key="6">
    <source>
        <dbReference type="PROSITE-ProRule" id="PRU00221"/>
    </source>
</evidence>
<dbReference type="PROSITE" id="PS00678">
    <property type="entry name" value="WD_REPEATS_1"/>
    <property type="match status" value="2"/>
</dbReference>
<keyword evidence="4" id="KW-0677">Repeat</keyword>
<gene>
    <name evidence="8" type="ORF">CHRIB12_LOCUS17232</name>
</gene>
<dbReference type="InterPro" id="IPR019775">
    <property type="entry name" value="WD40_repeat_CS"/>
</dbReference>
<evidence type="ECO:0000313" key="8">
    <source>
        <dbReference type="EMBL" id="CAB5380741.1"/>
    </source>
</evidence>
<feature type="domain" description="U3 small nucleolar RNA-associated protein 15 C-terminal" evidence="7">
    <location>
        <begin position="346"/>
        <end position="482"/>
    </location>
</feature>
<name>A0A916EGJ5_9GLOM</name>
<keyword evidence="2" id="KW-0698">rRNA processing</keyword>
<dbReference type="PROSITE" id="PS50294">
    <property type="entry name" value="WD_REPEATS_REGION"/>
    <property type="match status" value="3"/>
</dbReference>
<dbReference type="PROSITE" id="PS50082">
    <property type="entry name" value="WD_REPEATS_2"/>
    <property type="match status" value="3"/>
</dbReference>
<organism evidence="8 9">
    <name type="scientific">Rhizophagus irregularis</name>
    <dbReference type="NCBI Taxonomy" id="588596"/>
    <lineage>
        <taxon>Eukaryota</taxon>
        <taxon>Fungi</taxon>
        <taxon>Fungi incertae sedis</taxon>
        <taxon>Mucoromycota</taxon>
        <taxon>Glomeromycotina</taxon>
        <taxon>Glomeromycetes</taxon>
        <taxon>Glomerales</taxon>
        <taxon>Glomeraceae</taxon>
        <taxon>Rhizophagus</taxon>
    </lineage>
</organism>
<dbReference type="GO" id="GO:0045943">
    <property type="term" value="P:positive regulation of transcription by RNA polymerase I"/>
    <property type="evidence" value="ECO:0007669"/>
    <property type="project" value="TreeGrafter"/>
</dbReference>
<dbReference type="Proteomes" id="UP000684084">
    <property type="component" value="Unassembled WGS sequence"/>
</dbReference>
<evidence type="ECO:0000313" key="9">
    <source>
        <dbReference type="Proteomes" id="UP000684084"/>
    </source>
</evidence>
<feature type="repeat" description="WD" evidence="6">
    <location>
        <begin position="161"/>
        <end position="203"/>
    </location>
</feature>